<protein>
    <submittedName>
        <fullName evidence="1">Uncharacterized protein</fullName>
    </submittedName>
</protein>
<proteinExistence type="predicted"/>
<name>A0A0E9PCG4_ANGAN</name>
<reference evidence="1" key="2">
    <citation type="journal article" date="2015" name="Fish Shellfish Immunol.">
        <title>Early steps in the European eel (Anguilla anguilla)-Vibrio vulnificus interaction in the gills: Role of the RtxA13 toxin.</title>
        <authorList>
            <person name="Callol A."/>
            <person name="Pajuelo D."/>
            <person name="Ebbesson L."/>
            <person name="Teles M."/>
            <person name="MacKenzie S."/>
            <person name="Amaro C."/>
        </authorList>
    </citation>
    <scope>NUCLEOTIDE SEQUENCE</scope>
</reference>
<reference evidence="1" key="1">
    <citation type="submission" date="2014-11" db="EMBL/GenBank/DDBJ databases">
        <authorList>
            <person name="Amaro Gonzalez C."/>
        </authorList>
    </citation>
    <scope>NUCLEOTIDE SEQUENCE</scope>
</reference>
<accession>A0A0E9PCG4</accession>
<dbReference type="EMBL" id="GBXM01107039">
    <property type="protein sequence ID" value="JAH01538.1"/>
    <property type="molecule type" value="Transcribed_RNA"/>
</dbReference>
<sequence length="99" mass="11582">MYYGTLTRPPLWPESFILDGKFQQDVSNIDWVQLLNCKSMNEKWDRFKTVILEAQCKFIPKVRKGKLKKGQSLSLASHVKHWNLSVATRWKCFLKIAAP</sequence>
<dbReference type="AlphaFoldDB" id="A0A0E9PCG4"/>
<evidence type="ECO:0000313" key="1">
    <source>
        <dbReference type="EMBL" id="JAH01538.1"/>
    </source>
</evidence>
<organism evidence="1">
    <name type="scientific">Anguilla anguilla</name>
    <name type="common">European freshwater eel</name>
    <name type="synonym">Muraena anguilla</name>
    <dbReference type="NCBI Taxonomy" id="7936"/>
    <lineage>
        <taxon>Eukaryota</taxon>
        <taxon>Metazoa</taxon>
        <taxon>Chordata</taxon>
        <taxon>Craniata</taxon>
        <taxon>Vertebrata</taxon>
        <taxon>Euteleostomi</taxon>
        <taxon>Actinopterygii</taxon>
        <taxon>Neopterygii</taxon>
        <taxon>Teleostei</taxon>
        <taxon>Anguilliformes</taxon>
        <taxon>Anguillidae</taxon>
        <taxon>Anguilla</taxon>
    </lineage>
</organism>